<keyword evidence="6" id="KW-0143">Chaperone</keyword>
<evidence type="ECO:0000256" key="9">
    <source>
        <dbReference type="PROSITE-ProRule" id="PRU00277"/>
    </source>
</evidence>
<dbReference type="EC" id="5.2.1.8" evidence="10"/>
<evidence type="ECO:0000259" key="11">
    <source>
        <dbReference type="PROSITE" id="PS50059"/>
    </source>
</evidence>
<name>A0A858Q579_9GAMM</name>
<keyword evidence="13" id="KW-1185">Reference proteome</keyword>
<evidence type="ECO:0000256" key="1">
    <source>
        <dbReference type="ARBA" id="ARBA00000971"/>
    </source>
</evidence>
<dbReference type="GO" id="GO:0005737">
    <property type="term" value="C:cytoplasm"/>
    <property type="evidence" value="ECO:0007669"/>
    <property type="project" value="UniProtKB-SubCell"/>
</dbReference>
<protein>
    <recommendedName>
        <fullName evidence="10">Peptidyl-prolyl cis-trans isomerase</fullName>
        <ecNumber evidence="10">5.2.1.8</ecNumber>
    </recommendedName>
</protein>
<evidence type="ECO:0000256" key="5">
    <source>
        <dbReference type="ARBA" id="ARBA00023110"/>
    </source>
</evidence>
<dbReference type="Gene3D" id="3.10.50.40">
    <property type="match status" value="1"/>
</dbReference>
<dbReference type="SUPFAM" id="SSF54534">
    <property type="entry name" value="FKBP-like"/>
    <property type="match status" value="1"/>
</dbReference>
<evidence type="ECO:0000313" key="13">
    <source>
        <dbReference type="Proteomes" id="UP000503004"/>
    </source>
</evidence>
<evidence type="ECO:0000256" key="2">
    <source>
        <dbReference type="ARBA" id="ARBA00004496"/>
    </source>
</evidence>
<comment type="catalytic activity">
    <reaction evidence="1 9 10">
        <text>[protein]-peptidylproline (omega=180) = [protein]-peptidylproline (omega=0)</text>
        <dbReference type="Rhea" id="RHEA:16237"/>
        <dbReference type="Rhea" id="RHEA-COMP:10747"/>
        <dbReference type="Rhea" id="RHEA-COMP:10748"/>
        <dbReference type="ChEBI" id="CHEBI:83833"/>
        <dbReference type="ChEBI" id="CHEBI:83834"/>
        <dbReference type="EC" id="5.2.1.8"/>
    </reaction>
</comment>
<keyword evidence="4" id="KW-0963">Cytoplasm</keyword>
<dbReference type="KEGG" id="metu:GNH96_02730"/>
<dbReference type="RefSeq" id="WP_169602065.1">
    <property type="nucleotide sequence ID" value="NZ_CP046565.1"/>
</dbReference>
<evidence type="ECO:0000256" key="3">
    <source>
        <dbReference type="ARBA" id="ARBA00006577"/>
    </source>
</evidence>
<sequence length="160" mass="17332">MHISPHKVVLIHYTLTNDEGDVLDSSSADEPLAYIHGLGNIIPGLEEALTGRTVGDSFKVTVPPEEAYGLHDENLVQAVPRDAFEGVDEILPGMQFHAESNEGMQIVTVLEVLEEEVVLDGNHPMAGMTLHFDVEVAGIRDATSEELEHGHVHGPGGHHH</sequence>
<comment type="subcellular location">
    <subcellularLocation>
        <location evidence="2">Cytoplasm</location>
    </subcellularLocation>
</comment>
<gene>
    <name evidence="12" type="ORF">GNH96_02730</name>
</gene>
<dbReference type="PANTHER" id="PTHR47861:SF3">
    <property type="entry name" value="FKBP-TYPE PEPTIDYL-PROLYL CIS-TRANS ISOMERASE SLYD"/>
    <property type="match status" value="1"/>
</dbReference>
<dbReference type="PROSITE" id="PS50059">
    <property type="entry name" value="FKBP_PPIASE"/>
    <property type="match status" value="1"/>
</dbReference>
<comment type="function">
    <text evidence="8">Also involved in hydrogenase metallocenter assembly, probably by participating in the nickel insertion step. This function in hydrogenase biosynthesis requires chaperone activity and the presence of the metal-binding domain, but not PPIase activity.</text>
</comment>
<evidence type="ECO:0000256" key="4">
    <source>
        <dbReference type="ARBA" id="ARBA00022490"/>
    </source>
</evidence>
<feature type="domain" description="PPIase FKBP-type" evidence="11">
    <location>
        <begin position="6"/>
        <end position="95"/>
    </location>
</feature>
<dbReference type="Proteomes" id="UP000503004">
    <property type="component" value="Chromosome"/>
</dbReference>
<evidence type="ECO:0000256" key="6">
    <source>
        <dbReference type="ARBA" id="ARBA00023186"/>
    </source>
</evidence>
<comment type="similarity">
    <text evidence="3 10">Belongs to the FKBP-type PPIase family.</text>
</comment>
<evidence type="ECO:0000256" key="7">
    <source>
        <dbReference type="ARBA" id="ARBA00023235"/>
    </source>
</evidence>
<dbReference type="InterPro" id="IPR046357">
    <property type="entry name" value="PPIase_dom_sf"/>
</dbReference>
<accession>A0A858Q579</accession>
<keyword evidence="7 9" id="KW-0413">Isomerase</keyword>
<dbReference type="EMBL" id="CP046565">
    <property type="protein sequence ID" value="QJD28989.1"/>
    <property type="molecule type" value="Genomic_DNA"/>
</dbReference>
<evidence type="ECO:0000313" key="12">
    <source>
        <dbReference type="EMBL" id="QJD28989.1"/>
    </source>
</evidence>
<dbReference type="InterPro" id="IPR001179">
    <property type="entry name" value="PPIase_FKBP_dom"/>
</dbReference>
<dbReference type="GO" id="GO:0042026">
    <property type="term" value="P:protein refolding"/>
    <property type="evidence" value="ECO:0007669"/>
    <property type="project" value="UniProtKB-ARBA"/>
</dbReference>
<proteinExistence type="inferred from homology"/>
<dbReference type="AlphaFoldDB" id="A0A858Q579"/>
<evidence type="ECO:0000256" key="8">
    <source>
        <dbReference type="ARBA" id="ARBA00037071"/>
    </source>
</evidence>
<evidence type="ECO:0000256" key="10">
    <source>
        <dbReference type="RuleBase" id="RU003915"/>
    </source>
</evidence>
<keyword evidence="5 9" id="KW-0697">Rotamase</keyword>
<dbReference type="Pfam" id="PF00254">
    <property type="entry name" value="FKBP_C"/>
    <property type="match status" value="1"/>
</dbReference>
<dbReference type="GO" id="GO:0003755">
    <property type="term" value="F:peptidyl-prolyl cis-trans isomerase activity"/>
    <property type="evidence" value="ECO:0007669"/>
    <property type="project" value="UniProtKB-UniRule"/>
</dbReference>
<reference evidence="13" key="1">
    <citation type="submission" date="2019-12" db="EMBL/GenBank/DDBJ databases">
        <authorList>
            <person name="Awala S.I."/>
            <person name="Rhee S.K."/>
        </authorList>
    </citation>
    <scope>NUCLEOTIDE SEQUENCE [LARGE SCALE GENOMIC DNA]</scope>
    <source>
        <strain evidence="13">IM1</strain>
    </source>
</reference>
<dbReference type="PANTHER" id="PTHR47861">
    <property type="entry name" value="FKBP-TYPE PEPTIDYL-PROLYL CIS-TRANS ISOMERASE SLYD"/>
    <property type="match status" value="1"/>
</dbReference>
<organism evidence="12 13">
    <name type="scientific">Methylococcus geothermalis</name>
    <dbReference type="NCBI Taxonomy" id="2681310"/>
    <lineage>
        <taxon>Bacteria</taxon>
        <taxon>Pseudomonadati</taxon>
        <taxon>Pseudomonadota</taxon>
        <taxon>Gammaproteobacteria</taxon>
        <taxon>Methylococcales</taxon>
        <taxon>Methylococcaceae</taxon>
        <taxon>Methylococcus</taxon>
    </lineage>
</organism>